<name>A0A0G4FSR1_9ALVE</name>
<evidence type="ECO:0000256" key="1">
    <source>
        <dbReference type="ARBA" id="ARBA00022741"/>
    </source>
</evidence>
<keyword evidence="1" id="KW-0547">Nucleotide-binding</keyword>
<dbReference type="InterPro" id="IPR041569">
    <property type="entry name" value="AAA_lid_3"/>
</dbReference>
<evidence type="ECO:0000256" key="3">
    <source>
        <dbReference type="SAM" id="MobiDB-lite"/>
    </source>
</evidence>
<dbReference type="Pfam" id="PF00004">
    <property type="entry name" value="AAA"/>
    <property type="match status" value="1"/>
</dbReference>
<protein>
    <recommendedName>
        <fullName evidence="4">AAA+ ATPase domain-containing protein</fullName>
    </recommendedName>
</protein>
<dbReference type="GO" id="GO:0005524">
    <property type="term" value="F:ATP binding"/>
    <property type="evidence" value="ECO:0007669"/>
    <property type="project" value="UniProtKB-KW"/>
</dbReference>
<dbReference type="CDD" id="cd19509">
    <property type="entry name" value="RecA-like_VPS4-like"/>
    <property type="match status" value="1"/>
</dbReference>
<dbReference type="SUPFAM" id="SSF52540">
    <property type="entry name" value="P-loop containing nucleoside triphosphate hydrolases"/>
    <property type="match status" value="1"/>
</dbReference>
<dbReference type="VEuPathDB" id="CryptoDB:Cvel_18430"/>
<keyword evidence="2" id="KW-0067">ATP-binding</keyword>
<gene>
    <name evidence="5" type="ORF">Cvel_18430</name>
</gene>
<dbReference type="InterPro" id="IPR003960">
    <property type="entry name" value="ATPase_AAA_CS"/>
</dbReference>
<feature type="compositionally biased region" description="Gly residues" evidence="3">
    <location>
        <begin position="31"/>
        <end position="56"/>
    </location>
</feature>
<sequence>MQGRDWIVEGVMKRKNLASDTGKPESRARGGSSGAGGGKMGNSVGWGGGGEGGGPGKENASGAAAQPWHGDLEKFIRLGEEAKAAEARGDIAQASSLFKKAIQCATEIQDKLPGQKQQGVAEAVARFREKLKELKSAPGPSVQTRAAAAGGAGRGGFRSMPSHPPPVGGRAGAVAGFASAGPWQQPSNGRAGGHRVGIGALDETERKMVESSMEKTPNASWDDVGGLEDAKRALRETVVYPLLNPSVFSGMRAPPKGILLFGPPGNGKTFLAKVVASECRAAFFSISASSLTSKWHGEGEKQVKSLFSAARKLQPAVIFVDEIDSVLSMRSANENDATRRLKTEFLVAFDGLGSCDEDRILVLAATNRPMDLDDAVIRRFPKRIFIPLPDAGSRVVILKRLMGKTRHSLSDRDLEAVARVTDSYSASDLAALCREGAMGPVRDFKSPIEIAQLKDEELRPVSREDVLKATGVVRPSASRELQQELEQWNAKFGGVIGIRLLWKLSSLSREQKLLRDKRFLEAVLSPEYQISLFERCHELHDLVHDIIAQDNVKALEQLQQVDNVDLRHRFPALLQRACEEGSLQCIANLSTSFSFHAPQGFSASSVQRIDKDSLRLLFERKVLHPDSWFEVEDEWEEEEMSEGPVNKTWVVKKRRLIYWKPLLILSVEGKNFECAEFVLQEGARTDVYESPTTEKREGGGDDISGNRDSHSRNWKSGFFCLGKTPLHSLLLTLNRPTEEALSLGKSTQSDYTALKKSTLPLLRQLVRVCAQSETRALEWPSRPVPIISDRIPFSEEGSQQMCSLALACALLEPEVVAELLVARNALLSPEEGGKLIGLAIEGLVRKMIATESEAAYEIARGEFQPRCHKVLDALQGKCRGRF</sequence>
<dbReference type="FunFam" id="3.40.50.300:FF:000093">
    <property type="entry name" value="Fidgetin-like 1"/>
    <property type="match status" value="1"/>
</dbReference>
<dbReference type="InterPro" id="IPR027417">
    <property type="entry name" value="P-loop_NTPase"/>
</dbReference>
<dbReference type="InterPro" id="IPR003593">
    <property type="entry name" value="AAA+_ATPase"/>
</dbReference>
<feature type="region of interest" description="Disordered" evidence="3">
    <location>
        <begin position="1"/>
        <end position="65"/>
    </location>
</feature>
<dbReference type="EMBL" id="CDMZ01000580">
    <property type="protein sequence ID" value="CEM17327.1"/>
    <property type="molecule type" value="Genomic_DNA"/>
</dbReference>
<dbReference type="GO" id="GO:0016887">
    <property type="term" value="F:ATP hydrolysis activity"/>
    <property type="evidence" value="ECO:0007669"/>
    <property type="project" value="InterPro"/>
</dbReference>
<organism evidence="5">
    <name type="scientific">Chromera velia CCMP2878</name>
    <dbReference type="NCBI Taxonomy" id="1169474"/>
    <lineage>
        <taxon>Eukaryota</taxon>
        <taxon>Sar</taxon>
        <taxon>Alveolata</taxon>
        <taxon>Colpodellida</taxon>
        <taxon>Chromeraceae</taxon>
        <taxon>Chromera</taxon>
    </lineage>
</organism>
<dbReference type="PROSITE" id="PS00674">
    <property type="entry name" value="AAA"/>
    <property type="match status" value="1"/>
</dbReference>
<evidence type="ECO:0000259" key="4">
    <source>
        <dbReference type="SMART" id="SM00382"/>
    </source>
</evidence>
<evidence type="ECO:0000313" key="5">
    <source>
        <dbReference type="EMBL" id="CEM17327.1"/>
    </source>
</evidence>
<dbReference type="PANTHER" id="PTHR23074:SF83">
    <property type="entry name" value="VACUOLAR PROTEIN SORTING-ASSOCIATED PROTEIN 4A"/>
    <property type="match status" value="1"/>
</dbReference>
<dbReference type="Pfam" id="PF17862">
    <property type="entry name" value="AAA_lid_3"/>
    <property type="match status" value="1"/>
</dbReference>
<dbReference type="SMART" id="SM00382">
    <property type="entry name" value="AAA"/>
    <property type="match status" value="1"/>
</dbReference>
<reference evidence="5" key="1">
    <citation type="submission" date="2014-11" db="EMBL/GenBank/DDBJ databases">
        <authorList>
            <person name="Otto D Thomas"/>
            <person name="Naeem Raeece"/>
        </authorList>
    </citation>
    <scope>NUCLEOTIDE SEQUENCE</scope>
</reference>
<dbReference type="AlphaFoldDB" id="A0A0G4FSR1"/>
<dbReference type="InterPro" id="IPR003959">
    <property type="entry name" value="ATPase_AAA_core"/>
</dbReference>
<feature type="domain" description="AAA+ ATPase" evidence="4">
    <location>
        <begin position="254"/>
        <end position="390"/>
    </location>
</feature>
<dbReference type="Gene3D" id="1.10.8.60">
    <property type="match status" value="1"/>
</dbReference>
<dbReference type="Gene3D" id="3.40.50.300">
    <property type="entry name" value="P-loop containing nucleotide triphosphate hydrolases"/>
    <property type="match status" value="1"/>
</dbReference>
<evidence type="ECO:0000256" key="2">
    <source>
        <dbReference type="ARBA" id="ARBA00022840"/>
    </source>
</evidence>
<feature type="region of interest" description="Disordered" evidence="3">
    <location>
        <begin position="688"/>
        <end position="709"/>
    </location>
</feature>
<dbReference type="InterPro" id="IPR050304">
    <property type="entry name" value="MT-severing_AAA_ATPase"/>
</dbReference>
<dbReference type="FunFam" id="1.10.8.60:FF:000022">
    <property type="entry name" value="Fidgetin like 1"/>
    <property type="match status" value="1"/>
</dbReference>
<proteinExistence type="predicted"/>
<accession>A0A0G4FSR1</accession>
<dbReference type="PANTHER" id="PTHR23074">
    <property type="entry name" value="AAA DOMAIN-CONTAINING"/>
    <property type="match status" value="1"/>
</dbReference>